<proteinExistence type="predicted"/>
<dbReference type="GO" id="GO:0042834">
    <property type="term" value="F:peptidoglycan binding"/>
    <property type="evidence" value="ECO:0007669"/>
    <property type="project" value="InterPro"/>
</dbReference>
<keyword evidence="4" id="KW-1185">Reference proteome</keyword>
<protein>
    <recommendedName>
        <fullName evidence="2">SPOR domain-containing protein</fullName>
    </recommendedName>
</protein>
<evidence type="ECO:0000256" key="1">
    <source>
        <dbReference type="SAM" id="MobiDB-lite"/>
    </source>
</evidence>
<dbReference type="STRING" id="1317121.ATO11_00555"/>
<evidence type="ECO:0000313" key="3">
    <source>
        <dbReference type="EMBL" id="KNG95646.1"/>
    </source>
</evidence>
<comment type="caution">
    <text evidence="3">The sequence shown here is derived from an EMBL/GenBank/DDBJ whole genome shotgun (WGS) entry which is preliminary data.</text>
</comment>
<accession>A0A0L1JV53</accession>
<dbReference type="InterPro" id="IPR036680">
    <property type="entry name" value="SPOR-like_sf"/>
</dbReference>
<gene>
    <name evidence="3" type="ORF">ATO11_00555</name>
</gene>
<dbReference type="Proteomes" id="UP000036938">
    <property type="component" value="Unassembled WGS sequence"/>
</dbReference>
<evidence type="ECO:0000259" key="2">
    <source>
        <dbReference type="PROSITE" id="PS51724"/>
    </source>
</evidence>
<dbReference type="AlphaFoldDB" id="A0A0L1JV53"/>
<dbReference type="InterPro" id="IPR007730">
    <property type="entry name" value="SPOR-like_dom"/>
</dbReference>
<sequence>MVAGGALAQSLNRADEPAEFPPASYTGKQYVDSKGCVYIRAGIDGNTTWVPRVSRSRQHVCGQTPSLSGVQVAAAPAPAPEPSVTVITIEPTPEIPVIAPAPKLAPRVVAKPRPKPAPKPQPVRVAKAAPRVAAPKPVLVRPTMKTPVVVMPAGKGPCPERSTVSQTYMSTKTGLFVRCGPQPGGHGAAAPSGPIVVPQQKLTYGTQVPAATAQIKAPNQIGIKSKRHAKKLGLAPAPSVHPQALVIPKHVYAENVAEQQHTVKVPHGYRPAWDDDRLNPRRAYGTLAGKAQMDLAWTRTVPRKLIDRKTGRDVTADFPTLYYPFTSQAQLDAARLAKAQGKKVKVRVEYADTPRVSTKSAPQVVKTKRRVQPAAAVQAPKVARAASHRFVQVGTYGNPANARAATRRLQGMGLPVKIGLMTRKGRKLEVVLAGPFRTQDQLNAALAAARRAGFGDAFFRR</sequence>
<dbReference type="PROSITE" id="PS51724">
    <property type="entry name" value="SPOR"/>
    <property type="match status" value="1"/>
</dbReference>
<dbReference type="SUPFAM" id="SSF110997">
    <property type="entry name" value="Sporulation related repeat"/>
    <property type="match status" value="1"/>
</dbReference>
<dbReference type="EMBL" id="AQQZ01000001">
    <property type="protein sequence ID" value="KNG95646.1"/>
    <property type="molecule type" value="Genomic_DNA"/>
</dbReference>
<dbReference type="Pfam" id="PF05036">
    <property type="entry name" value="SPOR"/>
    <property type="match status" value="1"/>
</dbReference>
<reference evidence="3 4" key="1">
    <citation type="journal article" date="2015" name="Int. J. Syst. Evol. Microbiol.">
        <title>Aestuariivita atlantica sp. nov., isolated from deep sea sediment of the Atlantic Ocean.</title>
        <authorList>
            <person name="Li G."/>
            <person name="Lai Q."/>
            <person name="Du Y."/>
            <person name="Liu X."/>
            <person name="Sun F."/>
            <person name="Shao Z."/>
        </authorList>
    </citation>
    <scope>NUCLEOTIDE SEQUENCE [LARGE SCALE GENOMIC DNA]</scope>
    <source>
        <strain evidence="3 4">22II-S11-z3</strain>
    </source>
</reference>
<feature type="domain" description="SPOR" evidence="2">
    <location>
        <begin position="383"/>
        <end position="461"/>
    </location>
</feature>
<dbReference type="Gene3D" id="3.30.70.1070">
    <property type="entry name" value="Sporulation related repeat"/>
    <property type="match status" value="1"/>
</dbReference>
<name>A0A0L1JV53_9RHOB</name>
<feature type="region of interest" description="Disordered" evidence="1">
    <location>
        <begin position="1"/>
        <end position="24"/>
    </location>
</feature>
<evidence type="ECO:0000313" key="4">
    <source>
        <dbReference type="Proteomes" id="UP000036938"/>
    </source>
</evidence>
<organism evidence="3 4">
    <name type="scientific">Pseudaestuariivita atlantica</name>
    <dbReference type="NCBI Taxonomy" id="1317121"/>
    <lineage>
        <taxon>Bacteria</taxon>
        <taxon>Pseudomonadati</taxon>
        <taxon>Pseudomonadota</taxon>
        <taxon>Alphaproteobacteria</taxon>
        <taxon>Rhodobacterales</taxon>
        <taxon>Paracoccaceae</taxon>
        <taxon>Pseudaestuariivita</taxon>
    </lineage>
</organism>
<dbReference type="PATRIC" id="fig|1317121.7.peg.112"/>